<evidence type="ECO:0000256" key="5">
    <source>
        <dbReference type="ARBA" id="ARBA00022777"/>
    </source>
</evidence>
<dbReference type="Proteomes" id="UP001281447">
    <property type="component" value="Unassembled WGS sequence"/>
</dbReference>
<gene>
    <name evidence="9" type="ORF">RWE15_12020</name>
</gene>
<accession>A0ABU5C6Q4</accession>
<keyword evidence="7" id="KW-0902">Two-component regulatory system</keyword>
<keyword evidence="6 9" id="KW-0067">ATP-binding</keyword>
<evidence type="ECO:0000256" key="7">
    <source>
        <dbReference type="ARBA" id="ARBA00023012"/>
    </source>
</evidence>
<dbReference type="CDD" id="cd00075">
    <property type="entry name" value="HATPase"/>
    <property type="match status" value="1"/>
</dbReference>
<dbReference type="PRINTS" id="PR00344">
    <property type="entry name" value="BCTRLSENSOR"/>
</dbReference>
<comment type="catalytic activity">
    <reaction evidence="1">
        <text>ATP + protein L-histidine = ADP + protein N-phospho-L-histidine.</text>
        <dbReference type="EC" id="2.7.13.3"/>
    </reaction>
</comment>
<keyword evidence="3" id="KW-0808">Transferase</keyword>
<reference evidence="9 10" key="1">
    <citation type="submission" date="2023-10" db="EMBL/GenBank/DDBJ databases">
        <title>Virgibacillus halophilus 5B73C genome.</title>
        <authorList>
            <person name="Miliotis G."/>
            <person name="Sengupta P."/>
            <person name="Hameed A."/>
            <person name="Chuvochina M."/>
            <person name="Mcdonagh F."/>
            <person name="Simpson A.C."/>
            <person name="Singh N.K."/>
            <person name="Rekha P.D."/>
            <person name="Raman K."/>
            <person name="Hugenholtz P."/>
            <person name="Venkateswaran K."/>
        </authorList>
    </citation>
    <scope>NUCLEOTIDE SEQUENCE [LARGE SCALE GENOMIC DNA]</scope>
    <source>
        <strain evidence="9 10">5B73C</strain>
    </source>
</reference>
<feature type="domain" description="Histidine kinase" evidence="8">
    <location>
        <begin position="1"/>
        <end position="164"/>
    </location>
</feature>
<keyword evidence="5" id="KW-0418">Kinase</keyword>
<dbReference type="EMBL" id="JAWDIP010000003">
    <property type="protein sequence ID" value="MDY0395016.1"/>
    <property type="molecule type" value="Genomic_DNA"/>
</dbReference>
<dbReference type="InterPro" id="IPR003594">
    <property type="entry name" value="HATPase_dom"/>
</dbReference>
<dbReference type="SUPFAM" id="SSF55874">
    <property type="entry name" value="ATPase domain of HSP90 chaperone/DNA topoisomerase II/histidine kinase"/>
    <property type="match status" value="1"/>
</dbReference>
<dbReference type="PROSITE" id="PS50109">
    <property type="entry name" value="HIS_KIN"/>
    <property type="match status" value="1"/>
</dbReference>
<dbReference type="SMART" id="SM00387">
    <property type="entry name" value="HATPase_c"/>
    <property type="match status" value="1"/>
</dbReference>
<dbReference type="InterPro" id="IPR005467">
    <property type="entry name" value="His_kinase_dom"/>
</dbReference>
<dbReference type="PANTHER" id="PTHR43711">
    <property type="entry name" value="TWO-COMPONENT HISTIDINE KINASE"/>
    <property type="match status" value="1"/>
</dbReference>
<keyword evidence="4" id="KW-0547">Nucleotide-binding</keyword>
<dbReference type="InterPro" id="IPR036890">
    <property type="entry name" value="HATPase_C_sf"/>
</dbReference>
<dbReference type="PANTHER" id="PTHR43711:SF26">
    <property type="entry name" value="SENSOR HISTIDINE KINASE RCSC"/>
    <property type="match status" value="1"/>
</dbReference>
<sequence length="164" mass="18593">MTLSFLDNEMEAAEKILLDVSEQLREVVMATKWQWQQKELAVELDTEPARIMADPKLLQQVWMNVFTNAMHYTEAGGSIFIRCRDEKNKIAILIADTGVGIAVEDINHLFERFYKADKARVRSHESTGLGLSIVKRIIDLHGGSIEVDSELGNGTRFTVFLPKE</sequence>
<dbReference type="InterPro" id="IPR050736">
    <property type="entry name" value="Sensor_HK_Regulatory"/>
</dbReference>
<dbReference type="GO" id="GO:0005524">
    <property type="term" value="F:ATP binding"/>
    <property type="evidence" value="ECO:0007669"/>
    <property type="project" value="UniProtKB-KW"/>
</dbReference>
<evidence type="ECO:0000313" key="10">
    <source>
        <dbReference type="Proteomes" id="UP001281447"/>
    </source>
</evidence>
<organism evidence="9 10">
    <name type="scientific">Tigheibacillus halophilus</name>
    <dbReference type="NCBI Taxonomy" id="361280"/>
    <lineage>
        <taxon>Bacteria</taxon>
        <taxon>Bacillati</taxon>
        <taxon>Bacillota</taxon>
        <taxon>Bacilli</taxon>
        <taxon>Bacillales</taxon>
        <taxon>Bacillaceae</taxon>
        <taxon>Tigheibacillus</taxon>
    </lineage>
</organism>
<proteinExistence type="predicted"/>
<dbReference type="InterPro" id="IPR004358">
    <property type="entry name" value="Sig_transdc_His_kin-like_C"/>
</dbReference>
<evidence type="ECO:0000256" key="1">
    <source>
        <dbReference type="ARBA" id="ARBA00000085"/>
    </source>
</evidence>
<dbReference type="EC" id="2.7.13.3" evidence="2"/>
<evidence type="ECO:0000313" key="9">
    <source>
        <dbReference type="EMBL" id="MDY0395016.1"/>
    </source>
</evidence>
<dbReference type="Pfam" id="PF02518">
    <property type="entry name" value="HATPase_c"/>
    <property type="match status" value="1"/>
</dbReference>
<keyword evidence="10" id="KW-1185">Reference proteome</keyword>
<name>A0ABU5C6Q4_9BACI</name>
<comment type="caution">
    <text evidence="9">The sequence shown here is derived from an EMBL/GenBank/DDBJ whole genome shotgun (WGS) entry which is preliminary data.</text>
</comment>
<evidence type="ECO:0000256" key="3">
    <source>
        <dbReference type="ARBA" id="ARBA00022679"/>
    </source>
</evidence>
<evidence type="ECO:0000259" key="8">
    <source>
        <dbReference type="PROSITE" id="PS50109"/>
    </source>
</evidence>
<dbReference type="Gene3D" id="3.30.565.10">
    <property type="entry name" value="Histidine kinase-like ATPase, C-terminal domain"/>
    <property type="match status" value="1"/>
</dbReference>
<evidence type="ECO:0000256" key="2">
    <source>
        <dbReference type="ARBA" id="ARBA00012438"/>
    </source>
</evidence>
<evidence type="ECO:0000256" key="6">
    <source>
        <dbReference type="ARBA" id="ARBA00022840"/>
    </source>
</evidence>
<protein>
    <recommendedName>
        <fullName evidence="2">histidine kinase</fullName>
        <ecNumber evidence="2">2.7.13.3</ecNumber>
    </recommendedName>
</protein>
<evidence type="ECO:0000256" key="4">
    <source>
        <dbReference type="ARBA" id="ARBA00022741"/>
    </source>
</evidence>